<comment type="subcellular location">
    <subcellularLocation>
        <location evidence="1">Cell membrane</location>
    </subcellularLocation>
</comment>
<feature type="signal peptide" evidence="9">
    <location>
        <begin position="1"/>
        <end position="21"/>
    </location>
</feature>
<evidence type="ECO:0000256" key="6">
    <source>
        <dbReference type="ARBA" id="ARBA00023157"/>
    </source>
</evidence>
<dbReference type="InterPro" id="IPR013783">
    <property type="entry name" value="Ig-like_fold"/>
</dbReference>
<dbReference type="GO" id="GO:0009617">
    <property type="term" value="P:response to bacterium"/>
    <property type="evidence" value="ECO:0007669"/>
    <property type="project" value="TreeGrafter"/>
</dbReference>
<keyword evidence="5 8" id="KW-0472">Membrane</keyword>
<dbReference type="GO" id="GO:0005886">
    <property type="term" value="C:plasma membrane"/>
    <property type="evidence" value="ECO:0007669"/>
    <property type="project" value="UniProtKB-SubCell"/>
</dbReference>
<evidence type="ECO:0000256" key="5">
    <source>
        <dbReference type="ARBA" id="ARBA00023136"/>
    </source>
</evidence>
<keyword evidence="8" id="KW-0812">Transmembrane</keyword>
<dbReference type="InterPro" id="IPR003598">
    <property type="entry name" value="Ig_sub2"/>
</dbReference>
<dbReference type="GO" id="GO:0002376">
    <property type="term" value="P:immune system process"/>
    <property type="evidence" value="ECO:0007669"/>
    <property type="project" value="UniProtKB-KW"/>
</dbReference>
<dbReference type="PROSITE" id="PS50835">
    <property type="entry name" value="IG_LIKE"/>
    <property type="match status" value="2"/>
</dbReference>
<evidence type="ECO:0000256" key="1">
    <source>
        <dbReference type="ARBA" id="ARBA00004236"/>
    </source>
</evidence>
<evidence type="ECO:0000256" key="4">
    <source>
        <dbReference type="ARBA" id="ARBA00022859"/>
    </source>
</evidence>
<feature type="domain" description="Ig-like" evidence="10">
    <location>
        <begin position="25"/>
        <end position="124"/>
    </location>
</feature>
<dbReference type="Gene3D" id="2.60.40.10">
    <property type="entry name" value="Immunoglobulins"/>
    <property type="match status" value="2"/>
</dbReference>
<evidence type="ECO:0000256" key="8">
    <source>
        <dbReference type="SAM" id="Phobius"/>
    </source>
</evidence>
<dbReference type="CDD" id="cd00099">
    <property type="entry name" value="IgV"/>
    <property type="match status" value="2"/>
</dbReference>
<evidence type="ECO:0000256" key="7">
    <source>
        <dbReference type="ARBA" id="ARBA00023180"/>
    </source>
</evidence>
<dbReference type="Ensembl" id="ENSPFOT00000001333.1">
    <property type="protein sequence ID" value="ENSPFOP00000001330.1"/>
    <property type="gene ID" value="ENSPFOG00000001430.1"/>
</dbReference>
<keyword evidence="3 9" id="KW-0732">Signal</keyword>
<dbReference type="InterPro" id="IPR007110">
    <property type="entry name" value="Ig-like_dom"/>
</dbReference>
<dbReference type="InterPro" id="IPR013106">
    <property type="entry name" value="Ig_V-set"/>
</dbReference>
<dbReference type="SMART" id="SM00409">
    <property type="entry name" value="IG"/>
    <property type="match status" value="2"/>
</dbReference>
<feature type="transmembrane region" description="Helical" evidence="8">
    <location>
        <begin position="255"/>
        <end position="279"/>
    </location>
</feature>
<dbReference type="SMART" id="SM00408">
    <property type="entry name" value="IGc2"/>
    <property type="match status" value="1"/>
</dbReference>
<evidence type="ECO:0000313" key="11">
    <source>
        <dbReference type="Ensembl" id="ENSPFOP00000001330.1"/>
    </source>
</evidence>
<evidence type="ECO:0000256" key="3">
    <source>
        <dbReference type="ARBA" id="ARBA00022729"/>
    </source>
</evidence>
<evidence type="ECO:0000256" key="9">
    <source>
        <dbReference type="SAM" id="SignalP"/>
    </source>
</evidence>
<reference evidence="12" key="1">
    <citation type="submission" date="2013-10" db="EMBL/GenBank/DDBJ databases">
        <authorList>
            <person name="Schartl M."/>
            <person name="Warren W."/>
        </authorList>
    </citation>
    <scope>NUCLEOTIDE SEQUENCE [LARGE SCALE GENOMIC DNA]</scope>
    <source>
        <strain evidence="12">female</strain>
    </source>
</reference>
<evidence type="ECO:0000256" key="2">
    <source>
        <dbReference type="ARBA" id="ARBA00022475"/>
    </source>
</evidence>
<dbReference type="InterPro" id="IPR003599">
    <property type="entry name" value="Ig_sub"/>
</dbReference>
<keyword evidence="8" id="KW-1133">Transmembrane helix</keyword>
<protein>
    <recommendedName>
        <fullName evidence="10">Ig-like domain-containing protein</fullName>
    </recommendedName>
</protein>
<name>A0A087X6C7_POEFO</name>
<dbReference type="Pfam" id="PF07686">
    <property type="entry name" value="V-set"/>
    <property type="match status" value="1"/>
</dbReference>
<evidence type="ECO:0000259" key="10">
    <source>
        <dbReference type="PROSITE" id="PS50835"/>
    </source>
</evidence>
<dbReference type="EMBL" id="AYCK01012728">
    <property type="status" value="NOT_ANNOTATED_CDS"/>
    <property type="molecule type" value="Genomic_DNA"/>
</dbReference>
<dbReference type="SUPFAM" id="SSF48726">
    <property type="entry name" value="Immunoglobulin"/>
    <property type="match status" value="2"/>
</dbReference>
<proteinExistence type="predicted"/>
<feature type="chain" id="PRO_5001832395" description="Ig-like domain-containing protein" evidence="9">
    <location>
        <begin position="22"/>
        <end position="330"/>
    </location>
</feature>
<dbReference type="InterPro" id="IPR036179">
    <property type="entry name" value="Ig-like_dom_sf"/>
</dbReference>
<dbReference type="PANTHER" id="PTHR19433">
    <property type="entry name" value="T-CELL RECEPTOR ALPHA CHAIN V REGION-RELATED"/>
    <property type="match status" value="1"/>
</dbReference>
<keyword evidence="4" id="KW-0391">Immunity</keyword>
<feature type="domain" description="Ig-like" evidence="10">
    <location>
        <begin position="153"/>
        <end position="231"/>
    </location>
</feature>
<evidence type="ECO:0000313" key="12">
    <source>
        <dbReference type="Proteomes" id="UP000028760"/>
    </source>
</evidence>
<dbReference type="Proteomes" id="UP000028760">
    <property type="component" value="Unassembled WGS sequence"/>
</dbReference>
<keyword evidence="7" id="KW-0325">Glycoprotein</keyword>
<reference evidence="11" key="3">
    <citation type="submission" date="2025-09" db="UniProtKB">
        <authorList>
            <consortium name="Ensembl"/>
        </authorList>
    </citation>
    <scope>IDENTIFICATION</scope>
</reference>
<accession>A0A087X6C7</accession>
<keyword evidence="2" id="KW-1003">Cell membrane</keyword>
<dbReference type="AlphaFoldDB" id="A0A087X6C7"/>
<dbReference type="STRING" id="48698.ENSPFOP00000001330"/>
<reference evidence="11" key="2">
    <citation type="submission" date="2025-08" db="UniProtKB">
        <authorList>
            <consortium name="Ensembl"/>
        </authorList>
    </citation>
    <scope>IDENTIFICATION</scope>
</reference>
<dbReference type="InterPro" id="IPR052051">
    <property type="entry name" value="TCR_complex_component"/>
</dbReference>
<dbReference type="PANTHER" id="PTHR19433:SF127">
    <property type="entry name" value="NITR9"/>
    <property type="match status" value="1"/>
</dbReference>
<dbReference type="OMA" id="ADKTRCG"/>
<keyword evidence="6" id="KW-1015">Disulfide bond</keyword>
<sequence>MTMAGGLAAFIVLTTMSVIQTLKVPGKIPLMKAEIGQTVILTCNTFGSDNALLYWYKMNYGHMVQTVAGGRFDKVELDQHFPNSSFQVHQVAKTHFLTIKNVSKKDEATYLCQAGSAYEMKFLNGTNLFVNDSQNKKSYRVNQTSDMKSILLGTSVTLQCSLHPEKKKKGSTDQCADEHDVFWFRAKSESNPGFIYADKTRCGEQAGRSCEYRLPKTIQNSSDAGTYYCAVVTCGEILFGEGTKVETSKFLGEELFLYAIVLLGAFLACSVLVNITLIFQRRKPKQHCENHKEDATVTTLTELDEDQPWNVVKTFYFSMCKSNKESTCYE</sequence>
<keyword evidence="12" id="KW-1185">Reference proteome</keyword>
<organism evidence="11 12">
    <name type="scientific">Poecilia formosa</name>
    <name type="common">Amazon molly</name>
    <name type="synonym">Limia formosa</name>
    <dbReference type="NCBI Taxonomy" id="48698"/>
    <lineage>
        <taxon>Eukaryota</taxon>
        <taxon>Metazoa</taxon>
        <taxon>Chordata</taxon>
        <taxon>Craniata</taxon>
        <taxon>Vertebrata</taxon>
        <taxon>Euteleostomi</taxon>
        <taxon>Actinopterygii</taxon>
        <taxon>Neopterygii</taxon>
        <taxon>Teleostei</taxon>
        <taxon>Neoteleostei</taxon>
        <taxon>Acanthomorphata</taxon>
        <taxon>Ovalentaria</taxon>
        <taxon>Atherinomorphae</taxon>
        <taxon>Cyprinodontiformes</taxon>
        <taxon>Poeciliidae</taxon>
        <taxon>Poeciliinae</taxon>
        <taxon>Poecilia</taxon>
    </lineage>
</organism>
<dbReference type="GeneTree" id="ENSGT01030000234530"/>
<dbReference type="SMART" id="SM00406">
    <property type="entry name" value="IGv"/>
    <property type="match status" value="2"/>
</dbReference>